<dbReference type="Pfam" id="PF13439">
    <property type="entry name" value="Glyco_transf_4"/>
    <property type="match status" value="1"/>
</dbReference>
<evidence type="ECO:0000313" key="4">
    <source>
        <dbReference type="Proteomes" id="UP000557307"/>
    </source>
</evidence>
<name>A0A840TN21_9BACT</name>
<proteinExistence type="predicted"/>
<accession>A0A840TN21</accession>
<protein>
    <submittedName>
        <fullName evidence="3">Glycosyltransferase involved in cell wall biosynthesis</fullName>
    </submittedName>
</protein>
<dbReference type="EMBL" id="JACHGF010000004">
    <property type="protein sequence ID" value="MBB5284774.1"/>
    <property type="molecule type" value="Genomic_DNA"/>
</dbReference>
<dbReference type="Proteomes" id="UP000557307">
    <property type="component" value="Unassembled WGS sequence"/>
</dbReference>
<dbReference type="Gene3D" id="3.40.50.2000">
    <property type="entry name" value="Glycogen Phosphorylase B"/>
    <property type="match status" value="2"/>
</dbReference>
<dbReference type="InterPro" id="IPR001296">
    <property type="entry name" value="Glyco_trans_1"/>
</dbReference>
<evidence type="ECO:0000313" key="3">
    <source>
        <dbReference type="EMBL" id="MBB5284774.1"/>
    </source>
</evidence>
<sequence length="372" mass="42331">MSISTKRRILFFTPFATRTGSEMMLLYILRHLDRTRFEAGLVSFAKGELLEDLPSDIPVFIAPRQFTLPQKVAFHLGFNPTLMYLRKLARTFKADLWYVNTIMLPETITVAREFSIPVVTHFHELPLTYIYLSDVDFKSIVEYSTALIGCSGVTCQAIRDAGGKRVHLVHEFIDDQQVKIDFAEIQAIRKELEIAENDFVWVMSGMTSERKGFDLLPDIASLLDDPHVHLIWVGARINDGLVYYTEQRLKNSTSRTKVHLVGKQKERYYSYLGAGNGFLLTSRQDPFPLVMIEAALLGKPIAAFPSGGVSEFVLENMGAVTNDFSVRQLVEAMHKIRQGTLKHNPSQSRERARQFNIQNGIAQWETTLEKLL</sequence>
<comment type="caution">
    <text evidence="3">The sequence shown here is derived from an EMBL/GenBank/DDBJ whole genome shotgun (WGS) entry which is preliminary data.</text>
</comment>
<evidence type="ECO:0000259" key="2">
    <source>
        <dbReference type="Pfam" id="PF13439"/>
    </source>
</evidence>
<feature type="domain" description="Glycosyltransferase subfamily 4-like N-terminal" evidence="2">
    <location>
        <begin position="20"/>
        <end position="176"/>
    </location>
</feature>
<dbReference type="PANTHER" id="PTHR45947">
    <property type="entry name" value="SULFOQUINOVOSYL TRANSFERASE SQD2"/>
    <property type="match status" value="1"/>
</dbReference>
<organism evidence="3 4">
    <name type="scientific">Rhabdobacter roseus</name>
    <dbReference type="NCBI Taxonomy" id="1655419"/>
    <lineage>
        <taxon>Bacteria</taxon>
        <taxon>Pseudomonadati</taxon>
        <taxon>Bacteroidota</taxon>
        <taxon>Cytophagia</taxon>
        <taxon>Cytophagales</taxon>
        <taxon>Cytophagaceae</taxon>
        <taxon>Rhabdobacter</taxon>
    </lineage>
</organism>
<keyword evidence="4" id="KW-1185">Reference proteome</keyword>
<keyword evidence="3" id="KW-0808">Transferase</keyword>
<evidence type="ECO:0000259" key="1">
    <source>
        <dbReference type="Pfam" id="PF00534"/>
    </source>
</evidence>
<reference evidence="3 4" key="1">
    <citation type="submission" date="2020-08" db="EMBL/GenBank/DDBJ databases">
        <title>Genomic Encyclopedia of Type Strains, Phase IV (KMG-IV): sequencing the most valuable type-strain genomes for metagenomic binning, comparative biology and taxonomic classification.</title>
        <authorList>
            <person name="Goeker M."/>
        </authorList>
    </citation>
    <scope>NUCLEOTIDE SEQUENCE [LARGE SCALE GENOMIC DNA]</scope>
    <source>
        <strain evidence="3 4">DSM 105074</strain>
    </source>
</reference>
<dbReference type="InterPro" id="IPR050194">
    <property type="entry name" value="Glycosyltransferase_grp1"/>
</dbReference>
<gene>
    <name evidence="3" type="ORF">HNQ92_002922</name>
</gene>
<dbReference type="GO" id="GO:0016757">
    <property type="term" value="F:glycosyltransferase activity"/>
    <property type="evidence" value="ECO:0007669"/>
    <property type="project" value="InterPro"/>
</dbReference>
<dbReference type="AlphaFoldDB" id="A0A840TN21"/>
<dbReference type="RefSeq" id="WP_184174735.1">
    <property type="nucleotide sequence ID" value="NZ_JACHGF010000004.1"/>
</dbReference>
<feature type="domain" description="Glycosyl transferase family 1" evidence="1">
    <location>
        <begin position="186"/>
        <end position="340"/>
    </location>
</feature>
<dbReference type="Pfam" id="PF00534">
    <property type="entry name" value="Glycos_transf_1"/>
    <property type="match status" value="1"/>
</dbReference>
<dbReference type="InterPro" id="IPR028098">
    <property type="entry name" value="Glyco_trans_4-like_N"/>
</dbReference>
<dbReference type="SUPFAM" id="SSF53756">
    <property type="entry name" value="UDP-Glycosyltransferase/glycogen phosphorylase"/>
    <property type="match status" value="1"/>
</dbReference>
<dbReference type="PANTHER" id="PTHR45947:SF3">
    <property type="entry name" value="SULFOQUINOVOSYL TRANSFERASE SQD2"/>
    <property type="match status" value="1"/>
</dbReference>